<reference evidence="3 4" key="1">
    <citation type="submission" date="2019-02" db="EMBL/GenBank/DDBJ databases">
        <title>Deep-cultivation of Planctomycetes and their phenomic and genomic characterization uncovers novel biology.</title>
        <authorList>
            <person name="Wiegand S."/>
            <person name="Jogler M."/>
            <person name="Boedeker C."/>
            <person name="Pinto D."/>
            <person name="Vollmers J."/>
            <person name="Rivas-Marin E."/>
            <person name="Kohn T."/>
            <person name="Peeters S.H."/>
            <person name="Heuer A."/>
            <person name="Rast P."/>
            <person name="Oberbeckmann S."/>
            <person name="Bunk B."/>
            <person name="Jeske O."/>
            <person name="Meyerdierks A."/>
            <person name="Storesund J.E."/>
            <person name="Kallscheuer N."/>
            <person name="Luecker S."/>
            <person name="Lage O.M."/>
            <person name="Pohl T."/>
            <person name="Merkel B.J."/>
            <person name="Hornburger P."/>
            <person name="Mueller R.-W."/>
            <person name="Bruemmer F."/>
            <person name="Labrenz M."/>
            <person name="Spormann A.M."/>
            <person name="Op den Camp H."/>
            <person name="Overmann J."/>
            <person name="Amann R."/>
            <person name="Jetten M.S.M."/>
            <person name="Mascher T."/>
            <person name="Medema M.H."/>
            <person name="Devos D.P."/>
            <person name="Kaster A.-K."/>
            <person name="Ovreas L."/>
            <person name="Rohde M."/>
            <person name="Galperin M.Y."/>
            <person name="Jogler C."/>
        </authorList>
    </citation>
    <scope>NUCLEOTIDE SEQUENCE [LARGE SCALE GENOMIC DNA]</scope>
    <source>
        <strain evidence="3 4">Spa11</strain>
    </source>
</reference>
<dbReference type="EMBL" id="CP036349">
    <property type="protein sequence ID" value="QDV72170.1"/>
    <property type="molecule type" value="Genomic_DNA"/>
</dbReference>
<protein>
    <submittedName>
        <fullName evidence="3">N-substituted formamide deformylase</fullName>
        <ecNumber evidence="3">3.5.1.91</ecNumber>
    </submittedName>
</protein>
<dbReference type="SUPFAM" id="SSF51556">
    <property type="entry name" value="Metallo-dependent hydrolases"/>
    <property type="match status" value="1"/>
</dbReference>
<dbReference type="Gene3D" id="3.20.20.140">
    <property type="entry name" value="Metal-dependent hydrolases"/>
    <property type="match status" value="1"/>
</dbReference>
<dbReference type="SUPFAM" id="SSF51338">
    <property type="entry name" value="Composite domain of metallo-dependent hydrolases"/>
    <property type="match status" value="1"/>
</dbReference>
<keyword evidence="1" id="KW-0732">Signal</keyword>
<dbReference type="CDD" id="cd01300">
    <property type="entry name" value="YtcJ_like"/>
    <property type="match status" value="1"/>
</dbReference>
<organism evidence="3 4">
    <name type="scientific">Botrimarina mediterranea</name>
    <dbReference type="NCBI Taxonomy" id="2528022"/>
    <lineage>
        <taxon>Bacteria</taxon>
        <taxon>Pseudomonadati</taxon>
        <taxon>Planctomycetota</taxon>
        <taxon>Planctomycetia</taxon>
        <taxon>Pirellulales</taxon>
        <taxon>Lacipirellulaceae</taxon>
        <taxon>Botrimarina</taxon>
    </lineage>
</organism>
<accession>A0A518K326</accession>
<feature type="signal peptide" evidence="1">
    <location>
        <begin position="1"/>
        <end position="23"/>
    </location>
</feature>
<dbReference type="Gene3D" id="2.30.40.10">
    <property type="entry name" value="Urease, subunit C, domain 1"/>
    <property type="match status" value="1"/>
</dbReference>
<dbReference type="InterPro" id="IPR013108">
    <property type="entry name" value="Amidohydro_3"/>
</dbReference>
<evidence type="ECO:0000256" key="1">
    <source>
        <dbReference type="SAM" id="SignalP"/>
    </source>
</evidence>
<dbReference type="Proteomes" id="UP000316426">
    <property type="component" value="Chromosome"/>
</dbReference>
<dbReference type="GO" id="GO:0016810">
    <property type="term" value="F:hydrolase activity, acting on carbon-nitrogen (but not peptide) bonds"/>
    <property type="evidence" value="ECO:0007669"/>
    <property type="project" value="InterPro"/>
</dbReference>
<gene>
    <name evidence="3" type="primary">nfdA_1</name>
    <name evidence="3" type="ORF">Spa11_03420</name>
</gene>
<evidence type="ECO:0000313" key="3">
    <source>
        <dbReference type="EMBL" id="QDV72170.1"/>
    </source>
</evidence>
<keyword evidence="4" id="KW-1185">Reference proteome</keyword>
<name>A0A518K326_9BACT</name>
<evidence type="ECO:0000259" key="2">
    <source>
        <dbReference type="Pfam" id="PF07969"/>
    </source>
</evidence>
<dbReference type="InterPro" id="IPR033932">
    <property type="entry name" value="YtcJ-like"/>
</dbReference>
<dbReference type="Gene3D" id="3.10.310.70">
    <property type="match status" value="1"/>
</dbReference>
<dbReference type="PANTHER" id="PTHR22642">
    <property type="entry name" value="IMIDAZOLONEPROPIONASE"/>
    <property type="match status" value="1"/>
</dbReference>
<dbReference type="InterPro" id="IPR011059">
    <property type="entry name" value="Metal-dep_hydrolase_composite"/>
</dbReference>
<proteinExistence type="predicted"/>
<sequence precursor="true">MLRQLFAIVCFATALIGAIEAPAAPSALLITGGRVWTADAERPWAEAVLCVDGEIVAVGDRADVEAKAPEDATVIDAAGGLVTPGWWDSHLHLFVGGRNLAGVQLRGAKSPEEFTQRIADFVKTLKPGEWVRGGEWDHTIWGGEPPTRDWIDAVSPNNPVWINRLDGHMALANSAALRIAKVDDSAVAPEGGSIDRDESGRITGLLRDNAMGLVAAVAPGPTAADLMKHLDAANEYLLARGVTSVVQMGSLEELTALRAAQANGRLKVRIRMATPLHQWRQLLLEIERNGKGDDWLAVGMLKGFVDGSLGSHTAAFIDPYDDKPSDRGLMVNTEEALERWTQAADAAGLQVAVHAIGDRAIRTQLDVFERVAKANGPRDRRFRIEHAQHIAPADIPRYAELDVIASVQPYHCIDDGRWTEPLIGVERSKTTHAYRSLLDAGARMAFGSDWYVAPATPIEGIYGAVTRRTLDDKNPDGWFPEQKITVEESLRAYTAESAYAAFAENHRGMLQPGMAADLVVVDRDLFAVAPETLNQAQVRYTIVDGRVAYDASNSQ</sequence>
<dbReference type="RefSeq" id="WP_145105959.1">
    <property type="nucleotide sequence ID" value="NZ_CP036349.1"/>
</dbReference>
<dbReference type="EC" id="3.5.1.91" evidence="3"/>
<dbReference type="PANTHER" id="PTHR22642:SF2">
    <property type="entry name" value="PROTEIN LONG AFTER FAR-RED 3"/>
    <property type="match status" value="1"/>
</dbReference>
<feature type="domain" description="Amidohydrolase 3" evidence="2">
    <location>
        <begin position="74"/>
        <end position="549"/>
    </location>
</feature>
<keyword evidence="3" id="KW-0378">Hydrolase</keyword>
<feature type="chain" id="PRO_5022004244" evidence="1">
    <location>
        <begin position="24"/>
        <end position="555"/>
    </location>
</feature>
<dbReference type="KEGG" id="bmei:Spa11_03420"/>
<dbReference type="InterPro" id="IPR032466">
    <property type="entry name" value="Metal_Hydrolase"/>
</dbReference>
<dbReference type="Pfam" id="PF07969">
    <property type="entry name" value="Amidohydro_3"/>
    <property type="match status" value="1"/>
</dbReference>
<evidence type="ECO:0000313" key="4">
    <source>
        <dbReference type="Proteomes" id="UP000316426"/>
    </source>
</evidence>
<dbReference type="AlphaFoldDB" id="A0A518K326"/>